<evidence type="ECO:0000256" key="2">
    <source>
        <dbReference type="ARBA" id="ARBA00000711"/>
    </source>
</evidence>
<evidence type="ECO:0000256" key="20">
    <source>
        <dbReference type="SAM" id="Coils"/>
    </source>
</evidence>
<comment type="pathway">
    <text evidence="5">Cofactor biosynthesis; adenosylcobalamin biosynthesis; adenosylcobalamin from cob(II)yrinate a,c-diamide: step 6/7.</text>
</comment>
<feature type="binding site" evidence="19">
    <location>
        <position position="88"/>
    </location>
    <ligand>
        <name>GTP</name>
        <dbReference type="ChEBI" id="CHEBI:37565"/>
    </ligand>
</feature>
<dbReference type="KEGG" id="aar:Acear_0839"/>
<evidence type="ECO:0000256" key="4">
    <source>
        <dbReference type="ARBA" id="ARBA00003889"/>
    </source>
</evidence>
<evidence type="ECO:0000256" key="15">
    <source>
        <dbReference type="ARBA" id="ARBA00023134"/>
    </source>
</evidence>
<evidence type="ECO:0000256" key="12">
    <source>
        <dbReference type="ARBA" id="ARBA00022741"/>
    </source>
</evidence>
<dbReference type="STRING" id="574087.Acear_0839"/>
<comment type="similarity">
    <text evidence="7">Belongs to the CobU/CobP family.</text>
</comment>
<dbReference type="Gene3D" id="3.40.50.300">
    <property type="entry name" value="P-loop containing nucleotide triphosphate hydrolases"/>
    <property type="match status" value="1"/>
</dbReference>
<evidence type="ECO:0000256" key="8">
    <source>
        <dbReference type="ARBA" id="ARBA00012016"/>
    </source>
</evidence>
<dbReference type="GO" id="GO:0009236">
    <property type="term" value="P:cobalamin biosynthetic process"/>
    <property type="evidence" value="ECO:0007669"/>
    <property type="project" value="UniProtKB-UniPathway"/>
</dbReference>
<keyword evidence="12 19" id="KW-0547">Nucleotide-binding</keyword>
<dbReference type="SUPFAM" id="SSF52540">
    <property type="entry name" value="P-loop containing nucleoside triphosphate hydrolases"/>
    <property type="match status" value="1"/>
</dbReference>
<keyword evidence="14" id="KW-0067">ATP-binding</keyword>
<keyword evidence="22" id="KW-1185">Reference proteome</keyword>
<evidence type="ECO:0000313" key="21">
    <source>
        <dbReference type="EMBL" id="ADL12374.1"/>
    </source>
</evidence>
<dbReference type="OrthoDB" id="9799422at2"/>
<dbReference type="EC" id="2.7.1.156" evidence="8"/>
<keyword evidence="11 21" id="KW-0808">Transferase</keyword>
<evidence type="ECO:0000256" key="14">
    <source>
        <dbReference type="ARBA" id="ARBA00022840"/>
    </source>
</evidence>
<reference evidence="21 22" key="1">
    <citation type="journal article" date="2010" name="Stand. Genomic Sci.">
        <title>Complete genome sequence of Acetohalobium arabaticum type strain (Z-7288).</title>
        <authorList>
            <person name="Sikorski J."/>
            <person name="Lapidus A."/>
            <person name="Chertkov O."/>
            <person name="Lucas S."/>
            <person name="Copeland A."/>
            <person name="Glavina Del Rio T."/>
            <person name="Nolan M."/>
            <person name="Tice H."/>
            <person name="Cheng J.F."/>
            <person name="Han C."/>
            <person name="Brambilla E."/>
            <person name="Pitluck S."/>
            <person name="Liolios K."/>
            <person name="Ivanova N."/>
            <person name="Mavromatis K."/>
            <person name="Mikhailova N."/>
            <person name="Pati A."/>
            <person name="Bruce D."/>
            <person name="Detter C."/>
            <person name="Tapia R."/>
            <person name="Goodwin L."/>
            <person name="Chen A."/>
            <person name="Palaniappan K."/>
            <person name="Land M."/>
            <person name="Hauser L."/>
            <person name="Chang Y.J."/>
            <person name="Jeffries C.D."/>
            <person name="Rohde M."/>
            <person name="Goker M."/>
            <person name="Spring S."/>
            <person name="Woyke T."/>
            <person name="Bristow J."/>
            <person name="Eisen J.A."/>
            <person name="Markowitz V."/>
            <person name="Hugenholtz P."/>
            <person name="Kyrpides N.C."/>
            <person name="Klenk H.P."/>
        </authorList>
    </citation>
    <scope>NUCLEOTIDE SEQUENCE [LARGE SCALE GENOMIC DNA]</scope>
    <source>
        <strain evidence="22">ATCC 49924 / DSM 5501 / Z-7288</strain>
    </source>
</reference>
<dbReference type="NCBIfam" id="NF004469">
    <property type="entry name" value="PRK05800.1"/>
    <property type="match status" value="1"/>
</dbReference>
<organism evidence="21 22">
    <name type="scientific">Acetohalobium arabaticum (strain ATCC 49924 / DSM 5501 / Z-7288)</name>
    <dbReference type="NCBI Taxonomy" id="574087"/>
    <lineage>
        <taxon>Bacteria</taxon>
        <taxon>Bacillati</taxon>
        <taxon>Bacillota</taxon>
        <taxon>Clostridia</taxon>
        <taxon>Halanaerobiales</taxon>
        <taxon>Halobacteroidaceae</taxon>
        <taxon>Acetohalobium</taxon>
    </lineage>
</organism>
<evidence type="ECO:0000256" key="18">
    <source>
        <dbReference type="PIRSR" id="PIRSR006135-1"/>
    </source>
</evidence>
<dbReference type="GO" id="GO:0005525">
    <property type="term" value="F:GTP binding"/>
    <property type="evidence" value="ECO:0007669"/>
    <property type="project" value="UniProtKB-KW"/>
</dbReference>
<comment type="catalytic activity">
    <reaction evidence="1">
        <text>adenosylcob(III)inamide + ATP = adenosylcob(III)inamide phosphate + ADP + H(+)</text>
        <dbReference type="Rhea" id="RHEA:15769"/>
        <dbReference type="ChEBI" id="CHEBI:2480"/>
        <dbReference type="ChEBI" id="CHEBI:15378"/>
        <dbReference type="ChEBI" id="CHEBI:30616"/>
        <dbReference type="ChEBI" id="CHEBI:58502"/>
        <dbReference type="ChEBI" id="CHEBI:456216"/>
        <dbReference type="EC" id="2.7.1.156"/>
    </reaction>
</comment>
<gene>
    <name evidence="21" type="ordered locus">Acear_0839</name>
</gene>
<evidence type="ECO:0000256" key="1">
    <source>
        <dbReference type="ARBA" id="ARBA00000312"/>
    </source>
</evidence>
<evidence type="ECO:0000256" key="13">
    <source>
        <dbReference type="ARBA" id="ARBA00022777"/>
    </source>
</evidence>
<comment type="function">
    <text evidence="4">Catalyzes ATP-dependent phosphorylation of adenosylcobinamide and addition of GMP to adenosylcobinamide phosphate.</text>
</comment>
<dbReference type="Pfam" id="PF02283">
    <property type="entry name" value="CobU"/>
    <property type="match status" value="1"/>
</dbReference>
<evidence type="ECO:0000256" key="19">
    <source>
        <dbReference type="PIRSR" id="PIRSR006135-2"/>
    </source>
</evidence>
<evidence type="ECO:0000256" key="9">
    <source>
        <dbReference type="ARBA" id="ARBA00012523"/>
    </source>
</evidence>
<evidence type="ECO:0000256" key="10">
    <source>
        <dbReference type="ARBA" id="ARBA00022573"/>
    </source>
</evidence>
<dbReference type="EC" id="2.7.7.62" evidence="9"/>
<protein>
    <recommendedName>
        <fullName evidence="16">Adenosylcobinamide kinase</fullName>
        <ecNumber evidence="8">2.7.1.156</ecNumber>
        <ecNumber evidence="9">2.7.7.62</ecNumber>
    </recommendedName>
    <alternativeName>
        <fullName evidence="17">Adenosylcobinamide-phosphate guanylyltransferase</fullName>
    </alternativeName>
</protein>
<keyword evidence="13" id="KW-0418">Kinase</keyword>
<dbReference type="GO" id="GO:0005524">
    <property type="term" value="F:ATP binding"/>
    <property type="evidence" value="ECO:0007669"/>
    <property type="project" value="UniProtKB-KW"/>
</dbReference>
<dbReference type="GO" id="GO:0008820">
    <property type="term" value="F:cobinamide phosphate guanylyltransferase activity"/>
    <property type="evidence" value="ECO:0007669"/>
    <property type="project" value="UniProtKB-EC"/>
</dbReference>
<dbReference type="PIRSF" id="PIRSF006135">
    <property type="entry name" value="CobU"/>
    <property type="match status" value="1"/>
</dbReference>
<feature type="coiled-coil region" evidence="20">
    <location>
        <begin position="115"/>
        <end position="145"/>
    </location>
</feature>
<feature type="binding site" evidence="19">
    <location>
        <begin position="38"/>
        <end position="40"/>
    </location>
    <ligand>
        <name>GTP</name>
        <dbReference type="ChEBI" id="CHEBI:37565"/>
    </ligand>
</feature>
<comment type="catalytic activity">
    <reaction evidence="3">
        <text>adenosylcob(III)inamide + GTP = adenosylcob(III)inamide phosphate + GDP + H(+)</text>
        <dbReference type="Rhea" id="RHEA:15765"/>
        <dbReference type="ChEBI" id="CHEBI:2480"/>
        <dbReference type="ChEBI" id="CHEBI:15378"/>
        <dbReference type="ChEBI" id="CHEBI:37565"/>
        <dbReference type="ChEBI" id="CHEBI:58189"/>
        <dbReference type="ChEBI" id="CHEBI:58502"/>
        <dbReference type="EC" id="2.7.1.156"/>
    </reaction>
</comment>
<evidence type="ECO:0000256" key="7">
    <source>
        <dbReference type="ARBA" id="ARBA00007490"/>
    </source>
</evidence>
<comment type="catalytic activity">
    <reaction evidence="2">
        <text>adenosylcob(III)inamide phosphate + GTP + H(+) = adenosylcob(III)inamide-GDP + diphosphate</text>
        <dbReference type="Rhea" id="RHEA:22712"/>
        <dbReference type="ChEBI" id="CHEBI:15378"/>
        <dbReference type="ChEBI" id="CHEBI:33019"/>
        <dbReference type="ChEBI" id="CHEBI:37565"/>
        <dbReference type="ChEBI" id="CHEBI:58502"/>
        <dbReference type="ChEBI" id="CHEBI:60487"/>
        <dbReference type="EC" id="2.7.7.62"/>
    </reaction>
</comment>
<name>D9QVW5_ACEAZ</name>
<feature type="binding site" evidence="19">
    <location>
        <begin position="55"/>
        <end position="58"/>
    </location>
    <ligand>
        <name>GTP</name>
        <dbReference type="ChEBI" id="CHEBI:37565"/>
    </ligand>
</feature>
<dbReference type="eggNOG" id="COG2087">
    <property type="taxonomic scope" value="Bacteria"/>
</dbReference>
<dbReference type="GO" id="GO:0043752">
    <property type="term" value="F:adenosylcobinamide kinase activity"/>
    <property type="evidence" value="ECO:0007669"/>
    <property type="project" value="UniProtKB-EC"/>
</dbReference>
<evidence type="ECO:0000256" key="6">
    <source>
        <dbReference type="ARBA" id="ARBA00005159"/>
    </source>
</evidence>
<keyword evidence="20" id="KW-0175">Coiled coil</keyword>
<sequence length="207" mass="23173">MTDEFKKVLILGGARSGKSSFAEDMAYTLGRKDVTYIATAKPDDEEMQERIKHHKEQRPDSWRTVEEPEKVAERIPKLAGEAEVILLDCLTVLVSNLLLQGEELGTEDYHFKEGEQKSQETLAELEKLATAIEEAEANIIVVSNEVGQGLVPPYPLSRIYRDTVGRANQLLAQAVTEVYISYAGLPVEIKELGERTREKFGGYNNDC</sequence>
<keyword evidence="10" id="KW-0169">Cobalamin biosynthesis</keyword>
<dbReference type="InterPro" id="IPR027417">
    <property type="entry name" value="P-loop_NTPase"/>
</dbReference>
<keyword evidence="21" id="KW-0548">Nucleotidyltransferase</keyword>
<dbReference type="UniPathway" id="UPA00148">
    <property type="reaction ID" value="UER00236"/>
</dbReference>
<accession>D9QVW5</accession>
<evidence type="ECO:0000256" key="17">
    <source>
        <dbReference type="ARBA" id="ARBA00030571"/>
    </source>
</evidence>
<feature type="binding site" evidence="19">
    <location>
        <position position="66"/>
    </location>
    <ligand>
        <name>GTP</name>
        <dbReference type="ChEBI" id="CHEBI:37565"/>
    </ligand>
</feature>
<evidence type="ECO:0000256" key="11">
    <source>
        <dbReference type="ARBA" id="ARBA00022679"/>
    </source>
</evidence>
<dbReference type="EMBL" id="CP002105">
    <property type="protein sequence ID" value="ADL12374.1"/>
    <property type="molecule type" value="Genomic_DNA"/>
</dbReference>
<dbReference type="PANTHER" id="PTHR34848">
    <property type="match status" value="1"/>
</dbReference>
<proteinExistence type="inferred from homology"/>
<dbReference type="CDD" id="cd00544">
    <property type="entry name" value="CobU"/>
    <property type="match status" value="1"/>
</dbReference>
<dbReference type="PANTHER" id="PTHR34848:SF1">
    <property type="entry name" value="BIFUNCTIONAL ADENOSYLCOBALAMIN BIOSYNTHESIS PROTEIN COBU"/>
    <property type="match status" value="1"/>
</dbReference>
<dbReference type="HOGENOM" id="CLU_094161_0_2_9"/>
<dbReference type="Proteomes" id="UP000001661">
    <property type="component" value="Chromosome"/>
</dbReference>
<dbReference type="InterPro" id="IPR003203">
    <property type="entry name" value="CobU/CobP"/>
</dbReference>
<feature type="active site" description="GMP-histidine intermediate" evidence="18">
    <location>
        <position position="54"/>
    </location>
</feature>
<feature type="binding site" evidence="19">
    <location>
        <begin position="12"/>
        <end position="19"/>
    </location>
    <ligand>
        <name>GTP</name>
        <dbReference type="ChEBI" id="CHEBI:37565"/>
    </ligand>
</feature>
<evidence type="ECO:0000256" key="5">
    <source>
        <dbReference type="ARBA" id="ARBA00004692"/>
    </source>
</evidence>
<evidence type="ECO:0000313" key="22">
    <source>
        <dbReference type="Proteomes" id="UP000001661"/>
    </source>
</evidence>
<dbReference type="RefSeq" id="WP_013277820.1">
    <property type="nucleotide sequence ID" value="NC_014378.1"/>
</dbReference>
<keyword evidence="15 19" id="KW-0342">GTP-binding</keyword>
<evidence type="ECO:0000256" key="3">
    <source>
        <dbReference type="ARBA" id="ARBA00001522"/>
    </source>
</evidence>
<evidence type="ECO:0000256" key="16">
    <source>
        <dbReference type="ARBA" id="ARBA00029570"/>
    </source>
</evidence>
<comment type="pathway">
    <text evidence="6">Cofactor biosynthesis; adenosylcobalamin biosynthesis; adenosylcobalamin from cob(II)yrinate a,c-diamide: step 5/7.</text>
</comment>
<dbReference type="AlphaFoldDB" id="D9QVW5"/>